<evidence type="ECO:0000313" key="14">
    <source>
        <dbReference type="RefSeq" id="XP_014680820.1"/>
    </source>
</evidence>
<proteinExistence type="inferred from homology"/>
<keyword evidence="6 11" id="KW-1133">Transmembrane helix</keyword>
<dbReference type="Proteomes" id="UP000695022">
    <property type="component" value="Unplaced"/>
</dbReference>
<dbReference type="GeneID" id="106820771"/>
<dbReference type="Pfam" id="PF02466">
    <property type="entry name" value="Tim17"/>
    <property type="match status" value="1"/>
</dbReference>
<evidence type="ECO:0000256" key="2">
    <source>
        <dbReference type="ARBA" id="ARBA00008699"/>
    </source>
</evidence>
<evidence type="ECO:0000256" key="6">
    <source>
        <dbReference type="ARBA" id="ARBA00022989"/>
    </source>
</evidence>
<evidence type="ECO:0000256" key="3">
    <source>
        <dbReference type="ARBA" id="ARBA00018191"/>
    </source>
</evidence>
<dbReference type="RefSeq" id="XP_014680819.1">
    <property type="nucleotide sequence ID" value="XM_014825333.1"/>
</dbReference>
<evidence type="ECO:0000256" key="10">
    <source>
        <dbReference type="ARBA" id="ARBA00031497"/>
    </source>
</evidence>
<dbReference type="RefSeq" id="XP_014680820.1">
    <property type="nucleotide sequence ID" value="XM_014825334.1"/>
</dbReference>
<sequence>MNRGYKYYDTPDGQDCFKKMGYTTKWATFAGFSWSIYDVYLWSHPKGLVPTVARFAHFMLPAAAIGATFSAVTCLSHTYRKKNDAWNYILGGATSGSIIGAKLGRMGPGVAGVLVLGIGGMLFWAKKYEDWPGFMNGRITAVDNGHMRQAYRDWTIDGKFKKALEGREDGVWVAEKPYPSQSRG</sequence>
<organism evidence="12 13">
    <name type="scientific">Priapulus caudatus</name>
    <name type="common">Priapulid worm</name>
    <dbReference type="NCBI Taxonomy" id="37621"/>
    <lineage>
        <taxon>Eukaryota</taxon>
        <taxon>Metazoa</taxon>
        <taxon>Ecdysozoa</taxon>
        <taxon>Scalidophora</taxon>
        <taxon>Priapulida</taxon>
        <taxon>Priapulimorpha</taxon>
        <taxon>Priapulimorphida</taxon>
        <taxon>Priapulidae</taxon>
        <taxon>Priapulus</taxon>
    </lineage>
</organism>
<protein>
    <recommendedName>
        <fullName evidence="3">NADH dehydrogenase [ubiquinone] 1 alpha subcomplex subunit 11</fullName>
    </recommendedName>
    <alternativeName>
        <fullName evidence="9">Complex I-B14.7</fullName>
    </alternativeName>
    <alternativeName>
        <fullName evidence="10">NADH-ubiquinone oxidoreductase subunit B14.7</fullName>
    </alternativeName>
</protein>
<keyword evidence="4 11" id="KW-0812">Transmembrane</keyword>
<dbReference type="PANTHER" id="PTHR21382:SF1">
    <property type="entry name" value="NADH DEHYDROGENASE [UBIQUINONE] 1 ALPHA SUBCOMPLEX SUBUNIT 11"/>
    <property type="match status" value="1"/>
</dbReference>
<dbReference type="InterPro" id="IPR039205">
    <property type="entry name" value="NDUFA11"/>
</dbReference>
<gene>
    <name evidence="13 14" type="primary">LOC106820771</name>
</gene>
<evidence type="ECO:0000256" key="4">
    <source>
        <dbReference type="ARBA" id="ARBA00022692"/>
    </source>
</evidence>
<name>A0ABM1F8P8_PRICU</name>
<reference evidence="13 14" key="1">
    <citation type="submission" date="2025-05" db="UniProtKB">
        <authorList>
            <consortium name="RefSeq"/>
        </authorList>
    </citation>
    <scope>IDENTIFICATION</scope>
</reference>
<comment type="similarity">
    <text evidence="2">Belongs to the complex I NDUFA11 subunit family.</text>
</comment>
<evidence type="ECO:0000256" key="1">
    <source>
        <dbReference type="ARBA" id="ARBA00004292"/>
    </source>
</evidence>
<evidence type="ECO:0000313" key="12">
    <source>
        <dbReference type="Proteomes" id="UP000695022"/>
    </source>
</evidence>
<dbReference type="PANTHER" id="PTHR21382">
    <property type="entry name" value="NADH-UBIQUINONE OXIDOREDUCTASE SUBUNIT"/>
    <property type="match status" value="1"/>
</dbReference>
<accession>A0ABM1F8P8</accession>
<evidence type="ECO:0000256" key="8">
    <source>
        <dbReference type="ARBA" id="ARBA00023136"/>
    </source>
</evidence>
<feature type="transmembrane region" description="Helical" evidence="11">
    <location>
        <begin position="55"/>
        <end position="73"/>
    </location>
</feature>
<comment type="subcellular location">
    <subcellularLocation>
        <location evidence="1">Mitochondrion inner membrane</location>
        <topology evidence="1">Multi-pass membrane protein</topology>
        <orientation evidence="1">Matrix side</orientation>
    </subcellularLocation>
</comment>
<feature type="transmembrane region" description="Helical" evidence="11">
    <location>
        <begin position="26"/>
        <end position="43"/>
    </location>
</feature>
<evidence type="ECO:0000256" key="9">
    <source>
        <dbReference type="ARBA" id="ARBA00030608"/>
    </source>
</evidence>
<evidence type="ECO:0000256" key="11">
    <source>
        <dbReference type="SAM" id="Phobius"/>
    </source>
</evidence>
<keyword evidence="5" id="KW-0999">Mitochondrion inner membrane</keyword>
<evidence type="ECO:0000256" key="7">
    <source>
        <dbReference type="ARBA" id="ARBA00023128"/>
    </source>
</evidence>
<evidence type="ECO:0000256" key="5">
    <source>
        <dbReference type="ARBA" id="ARBA00022792"/>
    </source>
</evidence>
<evidence type="ECO:0000313" key="13">
    <source>
        <dbReference type="RefSeq" id="XP_014680819.1"/>
    </source>
</evidence>
<keyword evidence="12" id="KW-1185">Reference proteome</keyword>
<keyword evidence="8 11" id="KW-0472">Membrane</keyword>
<keyword evidence="7" id="KW-0496">Mitochondrion</keyword>
<feature type="transmembrane region" description="Helical" evidence="11">
    <location>
        <begin position="109"/>
        <end position="125"/>
    </location>
</feature>